<dbReference type="Pfam" id="PF08652">
    <property type="entry name" value="RAI1"/>
    <property type="match status" value="1"/>
</dbReference>
<evidence type="ECO:0000259" key="3">
    <source>
        <dbReference type="Pfam" id="PF08652"/>
    </source>
</evidence>
<protein>
    <recommendedName>
        <fullName evidence="3">RAI1-like domain-containing protein</fullName>
    </recommendedName>
</protein>
<evidence type="ECO:0000256" key="2">
    <source>
        <dbReference type="SAM" id="Phobius"/>
    </source>
</evidence>
<keyword evidence="2" id="KW-0812">Transmembrane</keyword>
<dbReference type="Proteomes" id="UP000593567">
    <property type="component" value="Unassembled WGS sequence"/>
</dbReference>
<gene>
    <name evidence="4" type="ORF">EB796_023831</name>
</gene>
<reference evidence="4" key="1">
    <citation type="submission" date="2020-06" db="EMBL/GenBank/DDBJ databases">
        <title>Draft genome of Bugula neritina, a colonial animal packing powerful symbionts and potential medicines.</title>
        <authorList>
            <person name="Rayko M."/>
        </authorList>
    </citation>
    <scope>NUCLEOTIDE SEQUENCE [LARGE SCALE GENOMIC DNA]</scope>
    <source>
        <strain evidence="4">Kwan_BN1</strain>
    </source>
</reference>
<feature type="compositionally biased region" description="Polar residues" evidence="1">
    <location>
        <begin position="162"/>
        <end position="176"/>
    </location>
</feature>
<evidence type="ECO:0000256" key="1">
    <source>
        <dbReference type="SAM" id="MobiDB-lite"/>
    </source>
</evidence>
<feature type="region of interest" description="Disordered" evidence="1">
    <location>
        <begin position="162"/>
        <end position="250"/>
    </location>
</feature>
<evidence type="ECO:0000313" key="4">
    <source>
        <dbReference type="EMBL" id="KAF6017848.1"/>
    </source>
</evidence>
<dbReference type="InterPro" id="IPR013961">
    <property type="entry name" value="RAI1"/>
</dbReference>
<organism evidence="4 5">
    <name type="scientific">Bugula neritina</name>
    <name type="common">Brown bryozoan</name>
    <name type="synonym">Sertularia neritina</name>
    <dbReference type="NCBI Taxonomy" id="10212"/>
    <lineage>
        <taxon>Eukaryota</taxon>
        <taxon>Metazoa</taxon>
        <taxon>Spiralia</taxon>
        <taxon>Lophotrochozoa</taxon>
        <taxon>Bryozoa</taxon>
        <taxon>Gymnolaemata</taxon>
        <taxon>Cheilostomatida</taxon>
        <taxon>Flustrina</taxon>
        <taxon>Buguloidea</taxon>
        <taxon>Bugulidae</taxon>
        <taxon>Bugula</taxon>
    </lineage>
</organism>
<name>A0A7J7IX89_BUGNE</name>
<keyword evidence="5" id="KW-1185">Reference proteome</keyword>
<sequence length="297" mass="33573">MPPINHSSAFLRVNKLNLDSGVVIYQSEIQCFDINYKAIDLRAIPDGQFDIPAPSTRLRWWSESHLAGNNAILCGYYDNEEDETTIHRLLSFDLKHMKPSRIHDMPFDEEVAIGSLCTFVQFVKDITADSSINSFVLRFEPGSKRMCVLDLSASQTFSVPRLDTQISATDETSSVEATPRDPGDLSEEEPTPNKSNGSPNGMPRLRKVNRQDSTAVPGLRRRNTMTTEMGEELPTPKEAQNLDNDDDKYKKKSKRYRATEDMEDVNYQHLAIIFTCIAVVFIGIPWIADFFGHGTLY</sequence>
<feature type="domain" description="RAI1-like" evidence="3">
    <location>
        <begin position="3"/>
        <end position="152"/>
    </location>
</feature>
<comment type="caution">
    <text evidence="4">The sequence shown here is derived from an EMBL/GenBank/DDBJ whole genome shotgun (WGS) entry which is preliminary data.</text>
</comment>
<dbReference type="EMBL" id="VXIV02003354">
    <property type="protein sequence ID" value="KAF6017848.1"/>
    <property type="molecule type" value="Genomic_DNA"/>
</dbReference>
<keyword evidence="2" id="KW-0472">Membrane</keyword>
<feature type="transmembrane region" description="Helical" evidence="2">
    <location>
        <begin position="270"/>
        <end position="288"/>
    </location>
</feature>
<proteinExistence type="predicted"/>
<evidence type="ECO:0000313" key="5">
    <source>
        <dbReference type="Proteomes" id="UP000593567"/>
    </source>
</evidence>
<keyword evidence="2" id="KW-1133">Transmembrane helix</keyword>
<dbReference type="AlphaFoldDB" id="A0A7J7IX89"/>
<accession>A0A7J7IX89</accession>